<dbReference type="PROSITE" id="PS51257">
    <property type="entry name" value="PROKAR_LIPOPROTEIN"/>
    <property type="match status" value="1"/>
</dbReference>
<dbReference type="AlphaFoldDB" id="A0A9X2HGC2"/>
<dbReference type="Proteomes" id="UP001139451">
    <property type="component" value="Unassembled WGS sequence"/>
</dbReference>
<evidence type="ECO:0000313" key="2">
    <source>
        <dbReference type="EMBL" id="MCP3729022.1"/>
    </source>
</evidence>
<protein>
    <submittedName>
        <fullName evidence="2">Uncharacterized protein</fullName>
    </submittedName>
</protein>
<evidence type="ECO:0000256" key="1">
    <source>
        <dbReference type="SAM" id="MobiDB-lite"/>
    </source>
</evidence>
<dbReference type="EMBL" id="JAMLDX010000001">
    <property type="protein sequence ID" value="MCP3729022.1"/>
    <property type="molecule type" value="Genomic_DNA"/>
</dbReference>
<organism evidence="2 3">
    <name type="scientific">Sphingomonas tagetis</name>
    <dbReference type="NCBI Taxonomy" id="2949092"/>
    <lineage>
        <taxon>Bacteria</taxon>
        <taxon>Pseudomonadati</taxon>
        <taxon>Pseudomonadota</taxon>
        <taxon>Alphaproteobacteria</taxon>
        <taxon>Sphingomonadales</taxon>
        <taxon>Sphingomonadaceae</taxon>
        <taxon>Sphingomonas</taxon>
    </lineage>
</organism>
<evidence type="ECO:0000313" key="3">
    <source>
        <dbReference type="Proteomes" id="UP001139451"/>
    </source>
</evidence>
<reference evidence="2" key="1">
    <citation type="submission" date="2022-05" db="EMBL/GenBank/DDBJ databases">
        <title>Sphingomonas sp. strain MG17 Genome sequencing and assembly.</title>
        <authorList>
            <person name="Kim I."/>
        </authorList>
    </citation>
    <scope>NUCLEOTIDE SEQUENCE</scope>
    <source>
        <strain evidence="2">MG17</strain>
    </source>
</reference>
<keyword evidence="3" id="KW-1185">Reference proteome</keyword>
<feature type="region of interest" description="Disordered" evidence="1">
    <location>
        <begin position="24"/>
        <end position="47"/>
    </location>
</feature>
<proteinExistence type="predicted"/>
<sequence>MRRFLTLAALTSLTACTVSDEGYPSLLPRPIESRSDAEPVRPDPVATPDAALDRRIAEQRALSDAAARRFQSAALEAETRVAVARGLAIGSEPWVRAQTALADLAPIRGETTQIVSSLEETAIARASAGEAPYPALDAAIAELGAIAQAQGDRVAALESALGG</sequence>
<name>A0A9X2HGC2_9SPHN</name>
<comment type="caution">
    <text evidence="2">The sequence shown here is derived from an EMBL/GenBank/DDBJ whole genome shotgun (WGS) entry which is preliminary data.</text>
</comment>
<accession>A0A9X2HGC2</accession>
<gene>
    <name evidence="2" type="ORF">M9978_01130</name>
</gene>
<feature type="compositionally biased region" description="Basic and acidic residues" evidence="1">
    <location>
        <begin position="31"/>
        <end position="41"/>
    </location>
</feature>
<dbReference type="RefSeq" id="WP_254290968.1">
    <property type="nucleotide sequence ID" value="NZ_JAMLDX010000001.1"/>
</dbReference>